<accession>A0AAV4XRL4</accession>
<protein>
    <submittedName>
        <fullName evidence="2">Uncharacterized protein</fullName>
    </submittedName>
</protein>
<reference evidence="2 3" key="1">
    <citation type="submission" date="2021-06" db="EMBL/GenBank/DDBJ databases">
        <title>Caerostris extrusa draft genome.</title>
        <authorList>
            <person name="Kono N."/>
            <person name="Arakawa K."/>
        </authorList>
    </citation>
    <scope>NUCLEOTIDE SEQUENCE [LARGE SCALE GENOMIC DNA]</scope>
</reference>
<evidence type="ECO:0000313" key="3">
    <source>
        <dbReference type="Proteomes" id="UP001054945"/>
    </source>
</evidence>
<dbReference type="AlphaFoldDB" id="A0AAV4XRL4"/>
<organism evidence="2 3">
    <name type="scientific">Caerostris extrusa</name>
    <name type="common">Bark spider</name>
    <name type="synonym">Caerostris bankana</name>
    <dbReference type="NCBI Taxonomy" id="172846"/>
    <lineage>
        <taxon>Eukaryota</taxon>
        <taxon>Metazoa</taxon>
        <taxon>Ecdysozoa</taxon>
        <taxon>Arthropoda</taxon>
        <taxon>Chelicerata</taxon>
        <taxon>Arachnida</taxon>
        <taxon>Araneae</taxon>
        <taxon>Araneomorphae</taxon>
        <taxon>Entelegynae</taxon>
        <taxon>Araneoidea</taxon>
        <taxon>Araneidae</taxon>
        <taxon>Caerostris</taxon>
    </lineage>
</organism>
<evidence type="ECO:0000313" key="2">
    <source>
        <dbReference type="EMBL" id="GIY97013.1"/>
    </source>
</evidence>
<evidence type="ECO:0000256" key="1">
    <source>
        <dbReference type="SAM" id="MobiDB-lite"/>
    </source>
</evidence>
<gene>
    <name evidence="2" type="ORF">CEXT_297961</name>
</gene>
<keyword evidence="3" id="KW-1185">Reference proteome</keyword>
<proteinExistence type="predicted"/>
<dbReference type="Proteomes" id="UP001054945">
    <property type="component" value="Unassembled WGS sequence"/>
</dbReference>
<name>A0AAV4XRL4_CAEEX</name>
<sequence length="87" mass="10342">MRYYARTTYSTNRCFKYYHSRQRFEDSMILLSIRRNVVFSVIQKSAPHESRFGARPCRTDAGCIRKRRPSMTSRNRDPVPPLLKKAL</sequence>
<feature type="region of interest" description="Disordered" evidence="1">
    <location>
        <begin position="65"/>
        <end position="87"/>
    </location>
</feature>
<comment type="caution">
    <text evidence="2">The sequence shown here is derived from an EMBL/GenBank/DDBJ whole genome shotgun (WGS) entry which is preliminary data.</text>
</comment>
<dbReference type="EMBL" id="BPLR01018110">
    <property type="protein sequence ID" value="GIY97013.1"/>
    <property type="molecule type" value="Genomic_DNA"/>
</dbReference>